<reference evidence="2" key="1">
    <citation type="journal article" date="2019" name="Int. J. Syst. Evol. Microbiol.">
        <title>The Global Catalogue of Microorganisms (GCM) 10K type strain sequencing project: providing services to taxonomists for standard genome sequencing and annotation.</title>
        <authorList>
            <consortium name="The Broad Institute Genomics Platform"/>
            <consortium name="The Broad Institute Genome Sequencing Center for Infectious Disease"/>
            <person name="Wu L."/>
            <person name="Ma J."/>
        </authorList>
    </citation>
    <scope>NUCLEOTIDE SEQUENCE [LARGE SCALE GENOMIC DNA]</scope>
    <source>
        <strain evidence="2">KCTC 42423</strain>
    </source>
</reference>
<gene>
    <name evidence="1" type="ORF">ACFSTE_13695</name>
</gene>
<proteinExistence type="predicted"/>
<comment type="caution">
    <text evidence="1">The sequence shown here is derived from an EMBL/GenBank/DDBJ whole genome shotgun (WGS) entry which is preliminary data.</text>
</comment>
<dbReference type="RefSeq" id="WP_176027561.1">
    <property type="nucleotide sequence ID" value="NZ_JBHSJV010000001.1"/>
</dbReference>
<sequence length="143" mass="17166">MNSRDRYAEIINGMKSEDKMVQWRTMVKWCILWIEVEKKELKPLLEFIKACKEMGFWQRYYPSQSHCALGLSLGKNYEERYHLPMVYVSYNPVENNFAIQYQKGQGGETVRVVCGSRISKKEWRDIERWLDNEKKNSRSLENE</sequence>
<keyword evidence="2" id="KW-1185">Reference proteome</keyword>
<dbReference type="Proteomes" id="UP001597459">
    <property type="component" value="Unassembled WGS sequence"/>
</dbReference>
<protein>
    <recommendedName>
        <fullName evidence="3">DUF1801 domain-containing protein</fullName>
    </recommendedName>
</protein>
<organism evidence="1 2">
    <name type="scientific">Aquimarina hainanensis</name>
    <dbReference type="NCBI Taxonomy" id="1578017"/>
    <lineage>
        <taxon>Bacteria</taxon>
        <taxon>Pseudomonadati</taxon>
        <taxon>Bacteroidota</taxon>
        <taxon>Flavobacteriia</taxon>
        <taxon>Flavobacteriales</taxon>
        <taxon>Flavobacteriaceae</taxon>
        <taxon>Aquimarina</taxon>
    </lineage>
</organism>
<evidence type="ECO:0008006" key="3">
    <source>
        <dbReference type="Google" id="ProtNLM"/>
    </source>
</evidence>
<evidence type="ECO:0000313" key="1">
    <source>
        <dbReference type="EMBL" id="MFD2591885.1"/>
    </source>
</evidence>
<evidence type="ECO:0000313" key="2">
    <source>
        <dbReference type="Proteomes" id="UP001597459"/>
    </source>
</evidence>
<dbReference type="EMBL" id="JBHULX010000027">
    <property type="protein sequence ID" value="MFD2591885.1"/>
    <property type="molecule type" value="Genomic_DNA"/>
</dbReference>
<name>A0ABW5NBS8_9FLAO</name>
<accession>A0ABW5NBS8</accession>